<sequence>MSYDQYVLPAEHSTSPEAAQRHLSAQAGAAPTPAAAEVATRIGERCGEHLSLTPLTAEGDTVAVPVGFRGVEDARVAVHEEALAAGFGVYDPQVGVVIDPREVLPGTLITQDGELPTLTRPAVAQLVGPLAVERFVVVTTADPQVYAQTYRNSADDWTVERREGGPDAHFATRATTAAQVHELLDAWLRGDTDTVTAVGWERLTL</sequence>
<evidence type="ECO:0000256" key="1">
    <source>
        <dbReference type="SAM" id="MobiDB-lite"/>
    </source>
</evidence>
<dbReference type="RefSeq" id="WP_315731117.1">
    <property type="nucleotide sequence ID" value="NZ_JAVYII010000001.1"/>
</dbReference>
<protein>
    <recommendedName>
        <fullName evidence="4">ESAT-6 protein secretion system EspG family protein</fullName>
    </recommendedName>
</protein>
<dbReference type="EMBL" id="JAVYII010000001">
    <property type="protein sequence ID" value="MDT9591980.1"/>
    <property type="molecule type" value="Genomic_DNA"/>
</dbReference>
<evidence type="ECO:0008006" key="4">
    <source>
        <dbReference type="Google" id="ProtNLM"/>
    </source>
</evidence>
<evidence type="ECO:0000313" key="2">
    <source>
        <dbReference type="EMBL" id="MDT9591980.1"/>
    </source>
</evidence>
<feature type="region of interest" description="Disordered" evidence="1">
    <location>
        <begin position="1"/>
        <end position="32"/>
    </location>
</feature>
<proteinExistence type="predicted"/>
<keyword evidence="3" id="KW-1185">Reference proteome</keyword>
<gene>
    <name evidence="2" type="ORF">RDV89_02810</name>
</gene>
<reference evidence="2 3" key="1">
    <citation type="submission" date="2023-08" db="EMBL/GenBank/DDBJ databases">
        <title>Nocardioides seae sp. nov., a bacterium isolated from a soil.</title>
        <authorList>
            <person name="Wang X."/>
        </authorList>
    </citation>
    <scope>NUCLEOTIDE SEQUENCE [LARGE SCALE GENOMIC DNA]</scope>
    <source>
        <strain evidence="2 3">YZH12</strain>
    </source>
</reference>
<comment type="caution">
    <text evidence="2">The sequence shown here is derived from an EMBL/GenBank/DDBJ whole genome shotgun (WGS) entry which is preliminary data.</text>
</comment>
<dbReference type="Proteomes" id="UP001268542">
    <property type="component" value="Unassembled WGS sequence"/>
</dbReference>
<evidence type="ECO:0000313" key="3">
    <source>
        <dbReference type="Proteomes" id="UP001268542"/>
    </source>
</evidence>
<name>A0ABU3PRX1_9ACTN</name>
<organism evidence="2 3">
    <name type="scientific">Nocardioides imazamoxiresistens</name>
    <dbReference type="NCBI Taxonomy" id="3231893"/>
    <lineage>
        <taxon>Bacteria</taxon>
        <taxon>Bacillati</taxon>
        <taxon>Actinomycetota</taxon>
        <taxon>Actinomycetes</taxon>
        <taxon>Propionibacteriales</taxon>
        <taxon>Nocardioidaceae</taxon>
        <taxon>Nocardioides</taxon>
    </lineage>
</organism>
<accession>A0ABU3PRX1</accession>